<dbReference type="EC" id="1.-.-.-" evidence="3"/>
<dbReference type="EMBL" id="JBHLTS010000022">
    <property type="protein sequence ID" value="MFC0515530.1"/>
    <property type="molecule type" value="Genomic_DNA"/>
</dbReference>
<dbReference type="Pfam" id="PF00296">
    <property type="entry name" value="Bac_luciferase"/>
    <property type="match status" value="1"/>
</dbReference>
<proteinExistence type="predicted"/>
<comment type="caution">
    <text evidence="3">The sequence shown here is derived from an EMBL/GenBank/DDBJ whole genome shotgun (WGS) entry which is preliminary data.</text>
</comment>
<dbReference type="Proteomes" id="UP001589828">
    <property type="component" value="Unassembled WGS sequence"/>
</dbReference>
<sequence>MTSIKYSVLDLATVVEGHTIADSFSGSVANAQQAESLGYTRYWFAEHHNMINVASSATSLLIGHIAGHTSTIRVGSGGIMLPNHSPLVVAEQFGTLETLYPGRIDLGLGRAPGTDQTTAFAIRGENMNSAFHFPRDVEALQYYFAGDHPNGVNAIPGEGLDIPIWILGSSLDSARLAAEKGLPYAFASHFAPTYFLQAIDLYRKTFKPSLHLQEPYVLACVNVVAADTDDEANYLATSLQRLFKGIITGRRQLLPPPVESMDGIWSPYEREAAMQMLTYSFIGSKATIANELNAFIKNTGINELMATSHIYSQDAKLKSYRLLAEAMNT</sequence>
<dbReference type="PANTHER" id="PTHR30137">
    <property type="entry name" value="LUCIFERASE-LIKE MONOOXYGENASE"/>
    <property type="match status" value="1"/>
</dbReference>
<dbReference type="InterPro" id="IPR050766">
    <property type="entry name" value="Bact_Lucif_Oxidored"/>
</dbReference>
<feature type="domain" description="Luciferase-like" evidence="2">
    <location>
        <begin position="15"/>
        <end position="301"/>
    </location>
</feature>
<comment type="similarity">
    <text evidence="1">To bacterial alkanal monooxygenase alpha and beta chains.</text>
</comment>
<dbReference type="NCBIfam" id="TIGR03558">
    <property type="entry name" value="oxido_grp_1"/>
    <property type="match status" value="1"/>
</dbReference>
<name>A0ABV6L7U3_9SPHI</name>
<evidence type="ECO:0000259" key="2">
    <source>
        <dbReference type="Pfam" id="PF00296"/>
    </source>
</evidence>
<reference evidence="3 4" key="1">
    <citation type="submission" date="2024-09" db="EMBL/GenBank/DDBJ databases">
        <authorList>
            <person name="Sun Q."/>
            <person name="Mori K."/>
        </authorList>
    </citation>
    <scope>NUCLEOTIDE SEQUENCE [LARGE SCALE GENOMIC DNA]</scope>
    <source>
        <strain evidence="3 4">NCAIM B.02415</strain>
    </source>
</reference>
<protein>
    <submittedName>
        <fullName evidence="3">LLM class flavin-dependent oxidoreductase</fullName>
        <ecNumber evidence="3">1.-.-.-</ecNumber>
    </submittedName>
</protein>
<dbReference type="PANTHER" id="PTHR30137:SF6">
    <property type="entry name" value="LUCIFERASE-LIKE MONOOXYGENASE"/>
    <property type="match status" value="1"/>
</dbReference>
<keyword evidence="3" id="KW-0560">Oxidoreductase</keyword>
<accession>A0ABV6L7U3</accession>
<dbReference type="CDD" id="cd00347">
    <property type="entry name" value="Flavin_utilizing_monoxygenases"/>
    <property type="match status" value="1"/>
</dbReference>
<dbReference type="Gene3D" id="3.20.20.30">
    <property type="entry name" value="Luciferase-like domain"/>
    <property type="match status" value="1"/>
</dbReference>
<evidence type="ECO:0000313" key="4">
    <source>
        <dbReference type="Proteomes" id="UP001589828"/>
    </source>
</evidence>
<dbReference type="InterPro" id="IPR011251">
    <property type="entry name" value="Luciferase-like_dom"/>
</dbReference>
<dbReference type="RefSeq" id="WP_377023349.1">
    <property type="nucleotide sequence ID" value="NZ_JBHLTS010000022.1"/>
</dbReference>
<evidence type="ECO:0000256" key="1">
    <source>
        <dbReference type="ARBA" id="ARBA00007789"/>
    </source>
</evidence>
<keyword evidence="4" id="KW-1185">Reference proteome</keyword>
<dbReference type="InterPro" id="IPR019949">
    <property type="entry name" value="CmoO-like"/>
</dbReference>
<organism evidence="3 4">
    <name type="scientific">Mucilaginibacter angelicae</name>
    <dbReference type="NCBI Taxonomy" id="869718"/>
    <lineage>
        <taxon>Bacteria</taxon>
        <taxon>Pseudomonadati</taxon>
        <taxon>Bacteroidota</taxon>
        <taxon>Sphingobacteriia</taxon>
        <taxon>Sphingobacteriales</taxon>
        <taxon>Sphingobacteriaceae</taxon>
        <taxon>Mucilaginibacter</taxon>
    </lineage>
</organism>
<evidence type="ECO:0000313" key="3">
    <source>
        <dbReference type="EMBL" id="MFC0515530.1"/>
    </source>
</evidence>
<dbReference type="InterPro" id="IPR036661">
    <property type="entry name" value="Luciferase-like_sf"/>
</dbReference>
<gene>
    <name evidence="3" type="ORF">ACFFGT_15025</name>
</gene>
<dbReference type="SUPFAM" id="SSF51679">
    <property type="entry name" value="Bacterial luciferase-like"/>
    <property type="match status" value="1"/>
</dbReference>
<dbReference type="GO" id="GO:0016491">
    <property type="term" value="F:oxidoreductase activity"/>
    <property type="evidence" value="ECO:0007669"/>
    <property type="project" value="UniProtKB-KW"/>
</dbReference>